<comment type="caution">
    <text evidence="2">The sequence shown here is derived from an EMBL/GenBank/DDBJ whole genome shotgun (WGS) entry which is preliminary data.</text>
</comment>
<sequence length="98" mass="10402">MTDTIELLEAIGRDASLRHASAAELTSMLEQAHASEALTAAVACGDSARLSEELGHRPMHLPQITQGPGHEEDESDDGDNEEPHHPPAPDQGKSSSQL</sequence>
<protein>
    <submittedName>
        <fullName evidence="2">Uncharacterized protein</fullName>
    </submittedName>
</protein>
<gene>
    <name evidence="2" type="ORF">ISP19_18230</name>
</gene>
<organism evidence="2 3">
    <name type="scientific">Dyella flava</name>
    <dbReference type="NCBI Taxonomy" id="1920170"/>
    <lineage>
        <taxon>Bacteria</taxon>
        <taxon>Pseudomonadati</taxon>
        <taxon>Pseudomonadota</taxon>
        <taxon>Gammaproteobacteria</taxon>
        <taxon>Lysobacterales</taxon>
        <taxon>Rhodanobacteraceae</taxon>
        <taxon>Dyella</taxon>
    </lineage>
</organism>
<dbReference type="Proteomes" id="UP001430149">
    <property type="component" value="Unassembled WGS sequence"/>
</dbReference>
<reference evidence="2" key="1">
    <citation type="submission" date="2020-10" db="EMBL/GenBank/DDBJ databases">
        <title>Phylogeny of dyella-like bacteria.</title>
        <authorList>
            <person name="Fu J."/>
        </authorList>
    </citation>
    <scope>NUCLEOTIDE SEQUENCE</scope>
    <source>
        <strain evidence="2">DHOC52</strain>
    </source>
</reference>
<proteinExistence type="predicted"/>
<accession>A0ABS2K830</accession>
<feature type="region of interest" description="Disordered" evidence="1">
    <location>
        <begin position="49"/>
        <end position="98"/>
    </location>
</feature>
<dbReference type="EMBL" id="JADIKE010000038">
    <property type="protein sequence ID" value="MBM7127316.1"/>
    <property type="molecule type" value="Genomic_DNA"/>
</dbReference>
<evidence type="ECO:0000256" key="1">
    <source>
        <dbReference type="SAM" id="MobiDB-lite"/>
    </source>
</evidence>
<evidence type="ECO:0000313" key="3">
    <source>
        <dbReference type="Proteomes" id="UP001430149"/>
    </source>
</evidence>
<name>A0ABS2K830_9GAMM</name>
<dbReference type="RefSeq" id="WP_204683822.1">
    <property type="nucleotide sequence ID" value="NZ_BSNR01000019.1"/>
</dbReference>
<feature type="compositionally biased region" description="Acidic residues" evidence="1">
    <location>
        <begin position="71"/>
        <end position="80"/>
    </location>
</feature>
<keyword evidence="3" id="KW-1185">Reference proteome</keyword>
<evidence type="ECO:0000313" key="2">
    <source>
        <dbReference type="EMBL" id="MBM7127316.1"/>
    </source>
</evidence>